<protein>
    <submittedName>
        <fullName evidence="1">Uncharacterized protein</fullName>
    </submittedName>
</protein>
<evidence type="ECO:0000313" key="1">
    <source>
        <dbReference type="EMBL" id="KKM16840.1"/>
    </source>
</evidence>
<reference evidence="1" key="1">
    <citation type="journal article" date="2015" name="Nature">
        <title>Complex archaea that bridge the gap between prokaryotes and eukaryotes.</title>
        <authorList>
            <person name="Spang A."/>
            <person name="Saw J.H."/>
            <person name="Jorgensen S.L."/>
            <person name="Zaremba-Niedzwiedzka K."/>
            <person name="Martijn J."/>
            <person name="Lind A.E."/>
            <person name="van Eijk R."/>
            <person name="Schleper C."/>
            <person name="Guy L."/>
            <person name="Ettema T.J."/>
        </authorList>
    </citation>
    <scope>NUCLEOTIDE SEQUENCE</scope>
</reference>
<gene>
    <name evidence="1" type="ORF">LCGC14_1681770</name>
</gene>
<organism evidence="1">
    <name type="scientific">marine sediment metagenome</name>
    <dbReference type="NCBI Taxonomy" id="412755"/>
    <lineage>
        <taxon>unclassified sequences</taxon>
        <taxon>metagenomes</taxon>
        <taxon>ecological metagenomes</taxon>
    </lineage>
</organism>
<proteinExistence type="predicted"/>
<name>A0A0F9KND2_9ZZZZ</name>
<dbReference type="AlphaFoldDB" id="A0A0F9KND2"/>
<comment type="caution">
    <text evidence="1">The sequence shown here is derived from an EMBL/GenBank/DDBJ whole genome shotgun (WGS) entry which is preliminary data.</text>
</comment>
<dbReference type="EMBL" id="LAZR01014588">
    <property type="protein sequence ID" value="KKM16840.1"/>
    <property type="molecule type" value="Genomic_DNA"/>
</dbReference>
<sequence>MINVSRSEIFVRDEKGPAWFDEFLRSLADSKSDATQEILDAINNDTVDGKMQDYREQIGLDALSTTEDDTVKHSNIKEASGLRPLSIRHAEELQSVIEMIEDNPELRLAIDSFCEHSGGTKNTHSIIQFVRNKLGKDVVSYSDEELKEYIEGRKKRFKHNMTDKNLEVGLVGLDSQDIQDDNVADYATHDGAH</sequence>
<accession>A0A0F9KND2</accession>